<dbReference type="OrthoDB" id="126095at2759"/>
<protein>
    <recommendedName>
        <fullName evidence="2">Helitron helicase-like domain-containing protein</fullName>
    </recommendedName>
</protein>
<comment type="caution">
    <text evidence="3">The sequence shown here is derived from an EMBL/GenBank/DDBJ whole genome shotgun (WGS) entry which is preliminary data.</text>
</comment>
<dbReference type="Pfam" id="PF14214">
    <property type="entry name" value="Helitron_like_N"/>
    <property type="match status" value="1"/>
</dbReference>
<feature type="chain" id="PRO_5015125506" description="Helitron helicase-like domain-containing protein" evidence="1">
    <location>
        <begin position="25"/>
        <end position="318"/>
    </location>
</feature>
<dbReference type="InterPro" id="IPR025476">
    <property type="entry name" value="Helitron_helicase-like"/>
</dbReference>
<evidence type="ECO:0000313" key="3">
    <source>
        <dbReference type="EMBL" id="POM71610.1"/>
    </source>
</evidence>
<sequence length="318" mass="35435">MARMGFSLCAVKGACLWFRQFVTLTPNTDNSFVVAQYTGVSSVTTFFEVLDAAMPTKTTLREASLGNDCVAARLLMRQVDAFITHGLGIDPTTKKPTRHHGLFGYVNAYFGMVETRGRGSLHIHFLIWVRDCPPNSVAVENILRSSKSDQFRASVAAYTHSIVKNELTIDLAQNGCCKCGTSYSHLVALPIPDSAHKDPQAGLRCKKSHSTIIEPVIVVNAKSNSAPYILYEILYSSVAHCIDLCGNMHSQQTKLHIKQRVEMTCRNTLQQALDVRMQTIFDLRIDLCKMDNDPFQNDYLTRLIEMIPPSPSDGRMSK</sequence>
<gene>
    <name evidence="3" type="ORF">PHPALM_11796</name>
</gene>
<reference evidence="3 4" key="1">
    <citation type="journal article" date="2017" name="Genome Biol. Evol.">
        <title>Phytophthora megakarya and P. palmivora, closely related causal agents of cacao black pod rot, underwent increases in genome sizes and gene numbers by different mechanisms.</title>
        <authorList>
            <person name="Ali S.S."/>
            <person name="Shao J."/>
            <person name="Lary D.J."/>
            <person name="Kronmiller B."/>
            <person name="Shen D."/>
            <person name="Strem M.D."/>
            <person name="Amoako-Attah I."/>
            <person name="Akrofi A.Y."/>
            <person name="Begoude B.A."/>
            <person name="Ten Hoopen G.M."/>
            <person name="Coulibaly K."/>
            <person name="Kebe B.I."/>
            <person name="Melnick R.L."/>
            <person name="Guiltinan M.J."/>
            <person name="Tyler B.M."/>
            <person name="Meinhardt L.W."/>
            <person name="Bailey B.A."/>
        </authorList>
    </citation>
    <scope>NUCLEOTIDE SEQUENCE [LARGE SCALE GENOMIC DNA]</scope>
    <source>
        <strain evidence="4">sbr112.9</strain>
    </source>
</reference>
<keyword evidence="4" id="KW-1185">Reference proteome</keyword>
<dbReference type="AlphaFoldDB" id="A0A2P4Y1D1"/>
<proteinExistence type="predicted"/>
<name>A0A2P4Y1D1_9STRA</name>
<feature type="domain" description="Helitron helicase-like" evidence="2">
    <location>
        <begin position="21"/>
        <end position="127"/>
    </location>
</feature>
<organism evidence="3 4">
    <name type="scientific">Phytophthora palmivora</name>
    <dbReference type="NCBI Taxonomy" id="4796"/>
    <lineage>
        <taxon>Eukaryota</taxon>
        <taxon>Sar</taxon>
        <taxon>Stramenopiles</taxon>
        <taxon>Oomycota</taxon>
        <taxon>Peronosporomycetes</taxon>
        <taxon>Peronosporales</taxon>
        <taxon>Peronosporaceae</taxon>
        <taxon>Phytophthora</taxon>
    </lineage>
</organism>
<evidence type="ECO:0000313" key="4">
    <source>
        <dbReference type="Proteomes" id="UP000237271"/>
    </source>
</evidence>
<dbReference type="EMBL" id="NCKW01006449">
    <property type="protein sequence ID" value="POM71610.1"/>
    <property type="molecule type" value="Genomic_DNA"/>
</dbReference>
<accession>A0A2P4Y1D1</accession>
<evidence type="ECO:0000256" key="1">
    <source>
        <dbReference type="SAM" id="SignalP"/>
    </source>
</evidence>
<keyword evidence="1" id="KW-0732">Signal</keyword>
<dbReference type="Proteomes" id="UP000237271">
    <property type="component" value="Unassembled WGS sequence"/>
</dbReference>
<evidence type="ECO:0000259" key="2">
    <source>
        <dbReference type="Pfam" id="PF14214"/>
    </source>
</evidence>
<feature type="signal peptide" evidence="1">
    <location>
        <begin position="1"/>
        <end position="24"/>
    </location>
</feature>